<dbReference type="Pfam" id="PF02566">
    <property type="entry name" value="OsmC"/>
    <property type="match status" value="1"/>
</dbReference>
<dbReference type="InterPro" id="IPR015946">
    <property type="entry name" value="KH_dom-like_a/b"/>
</dbReference>
<protein>
    <submittedName>
        <fullName evidence="1">Putative OsmC-like protein</fullName>
    </submittedName>
</protein>
<dbReference type="InterPro" id="IPR036102">
    <property type="entry name" value="OsmC/Ohrsf"/>
</dbReference>
<comment type="caution">
    <text evidence="1">The sequence shown here is derived from an EMBL/GenBank/DDBJ whole genome shotgun (WGS) entry which is preliminary data.</text>
</comment>
<dbReference type="Gene3D" id="3.30.300.20">
    <property type="match status" value="1"/>
</dbReference>
<reference evidence="1 2" key="1">
    <citation type="submission" date="2018-07" db="EMBL/GenBank/DDBJ databases">
        <title>Genomic Encyclopedia of Type Strains, Phase IV (KMG-IV): sequencing the most valuable type-strain genomes for metagenomic binning, comparative biology and taxonomic classification.</title>
        <authorList>
            <person name="Goeker M."/>
        </authorList>
    </citation>
    <scope>NUCLEOTIDE SEQUENCE [LARGE SCALE GENOMIC DNA]</scope>
    <source>
        <strain evidence="1 2">DSM 44290</strain>
    </source>
</reference>
<evidence type="ECO:0000313" key="2">
    <source>
        <dbReference type="Proteomes" id="UP000254869"/>
    </source>
</evidence>
<dbReference type="EMBL" id="QQBC01000001">
    <property type="protein sequence ID" value="RDI69424.1"/>
    <property type="molecule type" value="Genomic_DNA"/>
</dbReference>
<gene>
    <name evidence="1" type="ORF">DFR76_101965</name>
</gene>
<evidence type="ECO:0000313" key="1">
    <source>
        <dbReference type="EMBL" id="RDI69424.1"/>
    </source>
</evidence>
<accession>A0A370IIU1</accession>
<organism evidence="1 2">
    <name type="scientific">Nocardia pseudobrasiliensis</name>
    <dbReference type="NCBI Taxonomy" id="45979"/>
    <lineage>
        <taxon>Bacteria</taxon>
        <taxon>Bacillati</taxon>
        <taxon>Actinomycetota</taxon>
        <taxon>Actinomycetes</taxon>
        <taxon>Mycobacteriales</taxon>
        <taxon>Nocardiaceae</taxon>
        <taxon>Nocardia</taxon>
    </lineage>
</organism>
<keyword evidence="2" id="KW-1185">Reference proteome</keyword>
<dbReference type="AlphaFoldDB" id="A0A370IIU1"/>
<dbReference type="SUPFAM" id="SSF82784">
    <property type="entry name" value="OsmC-like"/>
    <property type="match status" value="1"/>
</dbReference>
<sequence length="147" mass="15800">MAEQTAASTSSPTTLWVERTGARRYTGRSSRGAEVLVGSEGIEGVFTPGELLKIALAACTGMSTDFPLSNRLGDSYDVTIRVSGAADRENEVYPQLDEVVELDLSELDEAGRERLLVTVQRAVDKVCTVGRTLQTGTKVTLSFQIDA</sequence>
<name>A0A370IIU1_9NOCA</name>
<dbReference type="Proteomes" id="UP000254869">
    <property type="component" value="Unassembled WGS sequence"/>
</dbReference>
<dbReference type="InterPro" id="IPR003718">
    <property type="entry name" value="OsmC/Ohr_fam"/>
</dbReference>
<dbReference type="RefSeq" id="WP_067991790.1">
    <property type="nucleotide sequence ID" value="NZ_QQBC01000001.1"/>
</dbReference>
<dbReference type="STRING" id="1210086.GCA_001613105_00817"/>
<proteinExistence type="predicted"/>